<protein>
    <submittedName>
        <fullName evidence="4">Acetylornithine deacetylase</fullName>
    </submittedName>
</protein>
<evidence type="ECO:0000259" key="3">
    <source>
        <dbReference type="PROSITE" id="PS51186"/>
    </source>
</evidence>
<dbReference type="OrthoDB" id="10059875at2759"/>
<feature type="domain" description="N-acetyltransferase" evidence="3">
    <location>
        <begin position="829"/>
        <end position="966"/>
    </location>
</feature>
<dbReference type="GO" id="GO:0016787">
    <property type="term" value="F:hydrolase activity"/>
    <property type="evidence" value="ECO:0007669"/>
    <property type="project" value="UniProtKB-KW"/>
</dbReference>
<dbReference type="InterPro" id="IPR036264">
    <property type="entry name" value="Bact_exopeptidase_dim_dom"/>
</dbReference>
<dbReference type="SUPFAM" id="SSF55031">
    <property type="entry name" value="Bacterial exopeptidase dimerisation domain"/>
    <property type="match status" value="1"/>
</dbReference>
<dbReference type="InterPro" id="IPR000182">
    <property type="entry name" value="GNAT_dom"/>
</dbReference>
<organism evidence="4 5">
    <name type="scientific">Wolfiporia cocos (strain MD-104)</name>
    <name type="common">Brown rot fungus</name>
    <dbReference type="NCBI Taxonomy" id="742152"/>
    <lineage>
        <taxon>Eukaryota</taxon>
        <taxon>Fungi</taxon>
        <taxon>Dikarya</taxon>
        <taxon>Basidiomycota</taxon>
        <taxon>Agaricomycotina</taxon>
        <taxon>Agaricomycetes</taxon>
        <taxon>Polyporales</taxon>
        <taxon>Phaeolaceae</taxon>
        <taxon>Wolfiporia</taxon>
    </lineage>
</organism>
<dbReference type="Gene3D" id="3.40.630.30">
    <property type="match status" value="1"/>
</dbReference>
<name>A0A2H3K479_WOLCO</name>
<dbReference type="Pfam" id="PF13673">
    <property type="entry name" value="Acetyltransf_10"/>
    <property type="match status" value="1"/>
</dbReference>
<dbReference type="Proteomes" id="UP000218811">
    <property type="component" value="Unassembled WGS sequence"/>
</dbReference>
<dbReference type="AlphaFoldDB" id="A0A2H3K479"/>
<dbReference type="PANTHER" id="PTHR42937">
    <property type="match status" value="1"/>
</dbReference>
<evidence type="ECO:0000256" key="2">
    <source>
        <dbReference type="ARBA" id="ARBA00022801"/>
    </source>
</evidence>
<evidence type="ECO:0000256" key="1">
    <source>
        <dbReference type="ARBA" id="ARBA00006247"/>
    </source>
</evidence>
<dbReference type="Gene3D" id="3.40.50.1100">
    <property type="match status" value="2"/>
</dbReference>
<dbReference type="PROSITE" id="PS00758">
    <property type="entry name" value="ARGE_DAPE_CPG2_1"/>
    <property type="match status" value="1"/>
</dbReference>
<dbReference type="STRING" id="742152.A0A2H3K479"/>
<sequence>MSVIYHSPETSSYVAPSSARPDARIIAFHRGLEGYAPTPLVSLPHLARDAGVASVLIKDESTRFGLPAFKILGASWAACRAIADHLGLNMVESLDDLAQALKGRDVTLFAATDGNHGRAVARMAALLSVRCEIYVPRGLDSTTKALIASEGAEVVELQGDYDYAVCEANRAAKEARSGILIQDTAFEGYERIPQWIVDGYTTMLTELDEQILQQTEGRHADVVIVPVGVGSLAQAVVAHYKQKDCSKKIKVITVEPDTAACLKRSLLVTATGHDALPATLTSNTIMTGLNCGTVSALAWPLLKGGVDIATSIADIDGHRAVEDLHSMGLNAGPCGAAPLAALRQLASQNNNILTPESVVVLLATEGPREYPVPHDSTTADPVVLTQVLTRINSSNPDLSRDTGAGEAAIADYLLAWLAHHDFEVHRLEARPGRPTVVGVARGSGGGRSLMFNGHIDTVTLAGYDGDALSGELVNGAVYGRGAFDMKAGVAASLIAALRARQSACLRGDIILALVADEENLSHGTQELLAAGWHADGAIVSEPTGHEMMLSHKGFVWAEVDIIGKAGHGSRPDLCIDAITKAGHFLVALEKHGEDLMCRCLAEAVNHPQLGTGTIHAGLIKGGEEVSSYPALCTVSIERRTVPGETPDLVESQLRALLDGLAGTVQDFKYILRMGEHRAPFTIDPEHPFVTLFRKHAEETLQETVNIQGGTYWTDSALLAEKGIQAMLFGVQGGGAHAATEWANVDSIEKAFMAAPAFTVQLVGSPTESQVRQAARIFADLTPGDPLTIALTGGNTNLLQDLAESMIRPIAFQIGDMYTATDENGDMVGFTMWIPPGKQLLSTEDQMRLGYTDFMSKLPDEVKSYSATTLGHDFPKVIDGFTGIENTELNCYWCDFNFVKAEFQRKGVAKSMFQLASKKAQQNGYSMALATTNIRNVAIYERLGFEMKGFQEMPSPWGAWPAWVFLCKPESA</sequence>
<dbReference type="InterPro" id="IPR036052">
    <property type="entry name" value="TrpB-like_PALP_sf"/>
</dbReference>
<dbReference type="Pfam" id="PF01546">
    <property type="entry name" value="Peptidase_M20"/>
    <property type="match status" value="1"/>
</dbReference>
<dbReference type="SUPFAM" id="SSF53187">
    <property type="entry name" value="Zn-dependent exopeptidases"/>
    <property type="match status" value="1"/>
</dbReference>
<dbReference type="PANTHER" id="PTHR42937:SF1">
    <property type="entry name" value="DIAMINOPROPIONATE AMMONIA-LYASE"/>
    <property type="match status" value="1"/>
</dbReference>
<dbReference type="CDD" id="cd00640">
    <property type="entry name" value="Trp-synth-beta_II"/>
    <property type="match status" value="1"/>
</dbReference>
<dbReference type="EMBL" id="KB468135">
    <property type="protein sequence ID" value="PCH43237.1"/>
    <property type="molecule type" value="Genomic_DNA"/>
</dbReference>
<dbReference type="Gene3D" id="3.30.70.360">
    <property type="match status" value="1"/>
</dbReference>
<dbReference type="Pfam" id="PF07687">
    <property type="entry name" value="M20_dimer"/>
    <property type="match status" value="1"/>
</dbReference>
<gene>
    <name evidence="4" type="ORF">WOLCODRAFT_164333</name>
</gene>
<dbReference type="InterPro" id="IPR001926">
    <property type="entry name" value="TrpB-like_PALP"/>
</dbReference>
<evidence type="ECO:0000313" key="4">
    <source>
        <dbReference type="EMBL" id="PCH43237.1"/>
    </source>
</evidence>
<evidence type="ECO:0000313" key="5">
    <source>
        <dbReference type="Proteomes" id="UP000218811"/>
    </source>
</evidence>
<dbReference type="InterPro" id="IPR002933">
    <property type="entry name" value="Peptidase_M20"/>
</dbReference>
<dbReference type="PROSITE" id="PS51186">
    <property type="entry name" value="GNAT"/>
    <property type="match status" value="1"/>
</dbReference>
<dbReference type="InterPro" id="IPR016181">
    <property type="entry name" value="Acyl_CoA_acyltransferase"/>
</dbReference>
<dbReference type="InterPro" id="IPR001261">
    <property type="entry name" value="ArgE/DapE_CS"/>
</dbReference>
<dbReference type="InterPro" id="IPR011650">
    <property type="entry name" value="Peptidase_M20_dimer"/>
</dbReference>
<dbReference type="SUPFAM" id="SSF55729">
    <property type="entry name" value="Acyl-CoA N-acyltransferases (Nat)"/>
    <property type="match status" value="1"/>
</dbReference>
<proteinExistence type="inferred from homology"/>
<dbReference type="Pfam" id="PF00291">
    <property type="entry name" value="PALP"/>
    <property type="match status" value="1"/>
</dbReference>
<dbReference type="Gene3D" id="3.40.630.10">
    <property type="entry name" value="Zn peptidases"/>
    <property type="match status" value="1"/>
</dbReference>
<comment type="similarity">
    <text evidence="1">Belongs to the peptidase M20A family.</text>
</comment>
<keyword evidence="5" id="KW-1185">Reference proteome</keyword>
<dbReference type="NCBIfam" id="NF006058">
    <property type="entry name" value="PRK08206.1"/>
    <property type="match status" value="1"/>
</dbReference>
<reference evidence="4 5" key="1">
    <citation type="journal article" date="2012" name="Science">
        <title>The Paleozoic origin of enzymatic lignin decomposition reconstructed from 31 fungal genomes.</title>
        <authorList>
            <person name="Floudas D."/>
            <person name="Binder M."/>
            <person name="Riley R."/>
            <person name="Barry K."/>
            <person name="Blanchette R.A."/>
            <person name="Henrissat B."/>
            <person name="Martinez A.T."/>
            <person name="Otillar R."/>
            <person name="Spatafora J.W."/>
            <person name="Yadav J.S."/>
            <person name="Aerts A."/>
            <person name="Benoit I."/>
            <person name="Boyd A."/>
            <person name="Carlson A."/>
            <person name="Copeland A."/>
            <person name="Coutinho P.M."/>
            <person name="de Vries R.P."/>
            <person name="Ferreira P."/>
            <person name="Findley K."/>
            <person name="Foster B."/>
            <person name="Gaskell J."/>
            <person name="Glotzer D."/>
            <person name="Gorecki P."/>
            <person name="Heitman J."/>
            <person name="Hesse C."/>
            <person name="Hori C."/>
            <person name="Igarashi K."/>
            <person name="Jurgens J.A."/>
            <person name="Kallen N."/>
            <person name="Kersten P."/>
            <person name="Kohler A."/>
            <person name="Kuees U."/>
            <person name="Kumar T.K.A."/>
            <person name="Kuo A."/>
            <person name="LaButti K."/>
            <person name="Larrondo L.F."/>
            <person name="Lindquist E."/>
            <person name="Ling A."/>
            <person name="Lombard V."/>
            <person name="Lucas S."/>
            <person name="Lundell T."/>
            <person name="Martin R."/>
            <person name="McLaughlin D.J."/>
            <person name="Morgenstern I."/>
            <person name="Morin E."/>
            <person name="Murat C."/>
            <person name="Nagy L.G."/>
            <person name="Nolan M."/>
            <person name="Ohm R.A."/>
            <person name="Patyshakuliyeva A."/>
            <person name="Rokas A."/>
            <person name="Ruiz-Duenas F.J."/>
            <person name="Sabat G."/>
            <person name="Salamov A."/>
            <person name="Samejima M."/>
            <person name="Schmutz J."/>
            <person name="Slot J.C."/>
            <person name="St John F."/>
            <person name="Stenlid J."/>
            <person name="Sun H."/>
            <person name="Sun S."/>
            <person name="Syed K."/>
            <person name="Tsang A."/>
            <person name="Wiebenga A."/>
            <person name="Young D."/>
            <person name="Pisabarro A."/>
            <person name="Eastwood D.C."/>
            <person name="Martin F."/>
            <person name="Cullen D."/>
            <person name="Grigoriev I.V."/>
            <person name="Hibbett D.S."/>
        </authorList>
    </citation>
    <scope>NUCLEOTIDE SEQUENCE [LARGE SCALE GENOMIC DNA]</scope>
    <source>
        <strain evidence="4 5">MD-104</strain>
    </source>
</reference>
<keyword evidence="2" id="KW-0378">Hydrolase</keyword>
<accession>A0A2H3K479</accession>
<dbReference type="GO" id="GO:0016747">
    <property type="term" value="F:acyltransferase activity, transferring groups other than amino-acyl groups"/>
    <property type="evidence" value="ECO:0007669"/>
    <property type="project" value="InterPro"/>
</dbReference>
<dbReference type="SUPFAM" id="SSF53686">
    <property type="entry name" value="Tryptophan synthase beta subunit-like PLP-dependent enzymes"/>
    <property type="match status" value="1"/>
</dbReference>
<dbReference type="OMA" id="MMNGHID"/>